<dbReference type="InterPro" id="IPR050121">
    <property type="entry name" value="Cytochrome_P450_monoxygenase"/>
</dbReference>
<dbReference type="EMBL" id="JARJLG010000253">
    <property type="protein sequence ID" value="KAJ7722899.1"/>
    <property type="molecule type" value="Genomic_DNA"/>
</dbReference>
<evidence type="ECO:0000256" key="1">
    <source>
        <dbReference type="ARBA" id="ARBA00001971"/>
    </source>
</evidence>
<evidence type="ECO:0000313" key="14">
    <source>
        <dbReference type="Proteomes" id="UP001215280"/>
    </source>
</evidence>
<sequence length="359" mass="40890">MRAMIGFVVGDLRVYGKVREEIDSAVKNGTVTFPLSYSDASNLPYFQVSMLQGNAPLASPIPWTLSRSVGEGGTTISGYYFSEGTEVSMSPFVLHRQHESYGDDADVFQPERWIETDVEQRKTMEHNNLAFRSGPRVCIGKVIGMMKISKVMPLLFWKYAIEFTPRSATSPHKCKVGRAVDGHLSVAASQREVQRLEETPHQIRDRLRLYRAQRQIRGISLPDGTCQELERNDSLGGLLFAKMPFPNIQLPQVEQLMNNLHYFLFDLQNGMREIYSEGHGVIFLTPLEDEAQLRQNFVASGNAYYLDVSVFFALANEVDPQTLIDRVIFDFRRKIKLQERLQTMVKEQELENPVMGARD</sequence>
<dbReference type="PANTHER" id="PTHR24305:SF166">
    <property type="entry name" value="CYTOCHROME P450 12A4, MITOCHONDRIAL-RELATED"/>
    <property type="match status" value="1"/>
</dbReference>
<dbReference type="GO" id="GO:0016020">
    <property type="term" value="C:membrane"/>
    <property type="evidence" value="ECO:0007669"/>
    <property type="project" value="UniProtKB-SubCell"/>
</dbReference>
<dbReference type="GO" id="GO:0004497">
    <property type="term" value="F:monooxygenase activity"/>
    <property type="evidence" value="ECO:0007669"/>
    <property type="project" value="UniProtKB-KW"/>
</dbReference>
<reference evidence="13" key="1">
    <citation type="submission" date="2023-03" db="EMBL/GenBank/DDBJ databases">
        <title>Massive genome expansion in bonnet fungi (Mycena s.s.) driven by repeated elements and novel gene families across ecological guilds.</title>
        <authorList>
            <consortium name="Lawrence Berkeley National Laboratory"/>
            <person name="Harder C.B."/>
            <person name="Miyauchi S."/>
            <person name="Viragh M."/>
            <person name="Kuo A."/>
            <person name="Thoen E."/>
            <person name="Andreopoulos B."/>
            <person name="Lu D."/>
            <person name="Skrede I."/>
            <person name="Drula E."/>
            <person name="Henrissat B."/>
            <person name="Morin E."/>
            <person name="Kohler A."/>
            <person name="Barry K."/>
            <person name="LaButti K."/>
            <person name="Morin E."/>
            <person name="Salamov A."/>
            <person name="Lipzen A."/>
            <person name="Mereny Z."/>
            <person name="Hegedus B."/>
            <person name="Baldrian P."/>
            <person name="Stursova M."/>
            <person name="Weitz H."/>
            <person name="Taylor A."/>
            <person name="Grigoriev I.V."/>
            <person name="Nagy L.G."/>
            <person name="Martin F."/>
            <person name="Kauserud H."/>
        </authorList>
    </citation>
    <scope>NUCLEOTIDE SEQUENCE</scope>
    <source>
        <strain evidence="13">CBHHK188m</strain>
    </source>
</reference>
<keyword evidence="8" id="KW-1133">Transmembrane helix</keyword>
<comment type="similarity">
    <text evidence="4">Belongs to the cytochrome P450 family.</text>
</comment>
<dbReference type="Proteomes" id="UP001215280">
    <property type="component" value="Unassembled WGS sequence"/>
</dbReference>
<keyword evidence="6" id="KW-0812">Transmembrane</keyword>
<comment type="subcellular location">
    <subcellularLocation>
        <location evidence="2">Membrane</location>
    </subcellularLocation>
</comment>
<keyword evidence="5" id="KW-0349">Heme</keyword>
<evidence type="ECO:0000256" key="4">
    <source>
        <dbReference type="ARBA" id="ARBA00010617"/>
    </source>
</evidence>
<gene>
    <name evidence="13" type="ORF">DFH07DRAFT_971778</name>
</gene>
<keyword evidence="10" id="KW-0408">Iron</keyword>
<organism evidence="13 14">
    <name type="scientific">Mycena maculata</name>
    <dbReference type="NCBI Taxonomy" id="230809"/>
    <lineage>
        <taxon>Eukaryota</taxon>
        <taxon>Fungi</taxon>
        <taxon>Dikarya</taxon>
        <taxon>Basidiomycota</taxon>
        <taxon>Agaricomycotina</taxon>
        <taxon>Agaricomycetes</taxon>
        <taxon>Agaricomycetidae</taxon>
        <taxon>Agaricales</taxon>
        <taxon>Marasmiineae</taxon>
        <taxon>Mycenaceae</taxon>
        <taxon>Mycena</taxon>
    </lineage>
</organism>
<evidence type="ECO:0000313" key="13">
    <source>
        <dbReference type="EMBL" id="KAJ7722899.1"/>
    </source>
</evidence>
<dbReference type="AlphaFoldDB" id="A0AAD7MLB7"/>
<evidence type="ECO:0000256" key="5">
    <source>
        <dbReference type="ARBA" id="ARBA00022617"/>
    </source>
</evidence>
<keyword evidence="14" id="KW-1185">Reference proteome</keyword>
<dbReference type="PANTHER" id="PTHR24305">
    <property type="entry name" value="CYTOCHROME P450"/>
    <property type="match status" value="1"/>
</dbReference>
<keyword evidence="7" id="KW-0479">Metal-binding</keyword>
<evidence type="ECO:0000256" key="12">
    <source>
        <dbReference type="ARBA" id="ARBA00023136"/>
    </source>
</evidence>
<comment type="caution">
    <text evidence="13">The sequence shown here is derived from an EMBL/GenBank/DDBJ whole genome shotgun (WGS) entry which is preliminary data.</text>
</comment>
<evidence type="ECO:0000256" key="7">
    <source>
        <dbReference type="ARBA" id="ARBA00022723"/>
    </source>
</evidence>
<dbReference type="GO" id="GO:0020037">
    <property type="term" value="F:heme binding"/>
    <property type="evidence" value="ECO:0007669"/>
    <property type="project" value="InterPro"/>
</dbReference>
<accession>A0AAD7MLB7</accession>
<dbReference type="GO" id="GO:0016705">
    <property type="term" value="F:oxidoreductase activity, acting on paired donors, with incorporation or reduction of molecular oxygen"/>
    <property type="evidence" value="ECO:0007669"/>
    <property type="project" value="InterPro"/>
</dbReference>
<protein>
    <submittedName>
        <fullName evidence="13">Cytochrome P450</fullName>
    </submittedName>
</protein>
<keyword evidence="9" id="KW-0560">Oxidoreductase</keyword>
<evidence type="ECO:0000256" key="2">
    <source>
        <dbReference type="ARBA" id="ARBA00004370"/>
    </source>
</evidence>
<dbReference type="InterPro" id="IPR001128">
    <property type="entry name" value="Cyt_P450"/>
</dbReference>
<name>A0AAD7MLB7_9AGAR</name>
<evidence type="ECO:0000256" key="3">
    <source>
        <dbReference type="ARBA" id="ARBA00004721"/>
    </source>
</evidence>
<dbReference type="Gene3D" id="1.10.630.10">
    <property type="entry name" value="Cytochrome P450"/>
    <property type="match status" value="1"/>
</dbReference>
<dbReference type="SUPFAM" id="SSF48264">
    <property type="entry name" value="Cytochrome P450"/>
    <property type="match status" value="1"/>
</dbReference>
<evidence type="ECO:0000256" key="9">
    <source>
        <dbReference type="ARBA" id="ARBA00023002"/>
    </source>
</evidence>
<dbReference type="GO" id="GO:0005506">
    <property type="term" value="F:iron ion binding"/>
    <property type="evidence" value="ECO:0007669"/>
    <property type="project" value="InterPro"/>
</dbReference>
<evidence type="ECO:0000256" key="10">
    <source>
        <dbReference type="ARBA" id="ARBA00023004"/>
    </source>
</evidence>
<evidence type="ECO:0000256" key="11">
    <source>
        <dbReference type="ARBA" id="ARBA00023033"/>
    </source>
</evidence>
<dbReference type="InterPro" id="IPR036396">
    <property type="entry name" value="Cyt_P450_sf"/>
</dbReference>
<evidence type="ECO:0000256" key="6">
    <source>
        <dbReference type="ARBA" id="ARBA00022692"/>
    </source>
</evidence>
<proteinExistence type="inferred from homology"/>
<comment type="cofactor">
    <cofactor evidence="1">
        <name>heme</name>
        <dbReference type="ChEBI" id="CHEBI:30413"/>
    </cofactor>
</comment>
<comment type="pathway">
    <text evidence="3">Secondary metabolite biosynthesis; terpenoid biosynthesis.</text>
</comment>
<dbReference type="Pfam" id="PF00067">
    <property type="entry name" value="p450"/>
    <property type="match status" value="1"/>
</dbReference>
<keyword evidence="11" id="KW-0503">Monooxygenase</keyword>
<keyword evidence="12" id="KW-0472">Membrane</keyword>
<evidence type="ECO:0000256" key="8">
    <source>
        <dbReference type="ARBA" id="ARBA00022989"/>
    </source>
</evidence>